<evidence type="ECO:0000313" key="7">
    <source>
        <dbReference type="Proteomes" id="UP000594263"/>
    </source>
</evidence>
<dbReference type="GO" id="GO:0005794">
    <property type="term" value="C:Golgi apparatus"/>
    <property type="evidence" value="ECO:0007669"/>
    <property type="project" value="TreeGrafter"/>
</dbReference>
<evidence type="ECO:0008006" key="8">
    <source>
        <dbReference type="Google" id="ProtNLM"/>
    </source>
</evidence>
<keyword evidence="4 5" id="KW-0472">Membrane</keyword>
<proteinExistence type="predicted"/>
<dbReference type="Pfam" id="PF08551">
    <property type="entry name" value="DUF1751"/>
    <property type="match status" value="1"/>
</dbReference>
<dbReference type="FunFam" id="1.20.1540.10:FF:000004">
    <property type="entry name" value="Transmembrane protein 115"/>
    <property type="match status" value="1"/>
</dbReference>
<reference evidence="6" key="1">
    <citation type="submission" date="2021-01" db="UniProtKB">
        <authorList>
            <consortium name="EnsemblPlants"/>
        </authorList>
    </citation>
    <scope>IDENTIFICATION</scope>
</reference>
<feature type="transmembrane region" description="Helical" evidence="5">
    <location>
        <begin position="98"/>
        <end position="119"/>
    </location>
</feature>
<evidence type="ECO:0000256" key="1">
    <source>
        <dbReference type="ARBA" id="ARBA00004141"/>
    </source>
</evidence>
<keyword evidence="2 5" id="KW-0812">Transmembrane</keyword>
<dbReference type="AlphaFoldDB" id="A0A7N0R9G9"/>
<dbReference type="InterPro" id="IPR013861">
    <property type="entry name" value="TMEM115/Pdh1/Rbl19"/>
</dbReference>
<evidence type="ECO:0000256" key="2">
    <source>
        <dbReference type="ARBA" id="ARBA00022692"/>
    </source>
</evidence>
<dbReference type="InterPro" id="IPR035952">
    <property type="entry name" value="Rhomboid-like_sf"/>
</dbReference>
<dbReference type="Gene3D" id="1.20.1540.10">
    <property type="entry name" value="Rhomboid-like"/>
    <property type="match status" value="1"/>
</dbReference>
<dbReference type="SUPFAM" id="SSF144091">
    <property type="entry name" value="Rhomboid-like"/>
    <property type="match status" value="1"/>
</dbReference>
<feature type="transmembrane region" description="Helical" evidence="5">
    <location>
        <begin position="27"/>
        <end position="47"/>
    </location>
</feature>
<feature type="transmembrane region" description="Helical" evidence="5">
    <location>
        <begin position="67"/>
        <end position="86"/>
    </location>
</feature>
<dbReference type="SMART" id="SM01160">
    <property type="entry name" value="DUF1751"/>
    <property type="match status" value="1"/>
</dbReference>
<evidence type="ECO:0000256" key="3">
    <source>
        <dbReference type="ARBA" id="ARBA00022989"/>
    </source>
</evidence>
<accession>A0A7N0R9G9</accession>
<dbReference type="PANTHER" id="PTHR13377">
    <property type="entry name" value="PLACENTAL PROTEIN 6"/>
    <property type="match status" value="1"/>
</dbReference>
<evidence type="ECO:0000256" key="5">
    <source>
        <dbReference type="SAM" id="Phobius"/>
    </source>
</evidence>
<dbReference type="GO" id="GO:0016020">
    <property type="term" value="C:membrane"/>
    <property type="evidence" value="ECO:0007669"/>
    <property type="project" value="UniProtKB-SubCell"/>
</dbReference>
<feature type="transmembrane region" description="Helical" evidence="5">
    <location>
        <begin position="188"/>
        <end position="205"/>
    </location>
</feature>
<dbReference type="GO" id="GO:0006890">
    <property type="term" value="P:retrograde vesicle-mediated transport, Golgi to endoplasmic reticulum"/>
    <property type="evidence" value="ECO:0007669"/>
    <property type="project" value="InterPro"/>
</dbReference>
<protein>
    <recommendedName>
        <fullName evidence="8">Rhomboid protein</fullName>
    </recommendedName>
</protein>
<evidence type="ECO:0000256" key="4">
    <source>
        <dbReference type="ARBA" id="ARBA00023136"/>
    </source>
</evidence>
<dbReference type="Proteomes" id="UP000594263">
    <property type="component" value="Unplaced"/>
</dbReference>
<dbReference type="PANTHER" id="PTHR13377:SF14">
    <property type="entry name" value="RHOMBOID-LIKE PROTEIN 19"/>
    <property type="match status" value="1"/>
</dbReference>
<keyword evidence="7" id="KW-1185">Reference proteome</keyword>
<keyword evidence="3 5" id="KW-1133">Transmembrane helix</keyword>
<organism evidence="6 7">
    <name type="scientific">Kalanchoe fedtschenkoi</name>
    <name type="common">Lavender scallops</name>
    <name type="synonym">South American air plant</name>
    <dbReference type="NCBI Taxonomy" id="63787"/>
    <lineage>
        <taxon>Eukaryota</taxon>
        <taxon>Viridiplantae</taxon>
        <taxon>Streptophyta</taxon>
        <taxon>Embryophyta</taxon>
        <taxon>Tracheophyta</taxon>
        <taxon>Spermatophyta</taxon>
        <taxon>Magnoliopsida</taxon>
        <taxon>eudicotyledons</taxon>
        <taxon>Gunneridae</taxon>
        <taxon>Pentapetalae</taxon>
        <taxon>Saxifragales</taxon>
        <taxon>Crassulaceae</taxon>
        <taxon>Kalanchoe</taxon>
    </lineage>
</organism>
<feature type="transmembrane region" description="Helical" evidence="5">
    <location>
        <begin position="125"/>
        <end position="145"/>
    </location>
</feature>
<evidence type="ECO:0000313" key="6">
    <source>
        <dbReference type="EnsemblPlants" id="Kaladp0002s0095.1.v1.1"/>
    </source>
</evidence>
<sequence>MSFPSPSAAGGGFFSGFTRLCKGLSGVLVGGYALLSILPPLVQYLALVPDRTIPFAWNILTAGYVEQSVFGLVVSIVGLLFMGKVLEPIWGSREFFKFVIIVNLMTYVSVFTTAIALYYITRKEIFLYTPISGFHGVLSGFLVGVKQIIPDQELSLFSLRIKSKWLPSLVVLSSIVTSLFTLNSVAYLPVLIFGTYTSWIYLRYFQRRPETNVSGDSSDDFAFSTFFPQFMRPVIDPVASIFDRLLCGKSSTSTEAAGYVVGGAPLSGLDSIDASRRRERGARALEERLAAERSVPLVSLEASPKTASDFV</sequence>
<dbReference type="OMA" id="RCCAISQ"/>
<comment type="subcellular location">
    <subcellularLocation>
        <location evidence="1">Membrane</location>
        <topology evidence="1">Multi-pass membrane protein</topology>
    </subcellularLocation>
</comment>
<name>A0A7N0R9G9_KALFE</name>
<dbReference type="Gramene" id="Kaladp0002s0095.1.v1.1">
    <property type="protein sequence ID" value="Kaladp0002s0095.1.v1.1"/>
    <property type="gene ID" value="Kaladp0002s0095.v1.1"/>
</dbReference>
<dbReference type="EnsemblPlants" id="Kaladp0002s0095.1.v1.1">
    <property type="protein sequence ID" value="Kaladp0002s0095.1.v1.1"/>
    <property type="gene ID" value="Kaladp0002s0095.v1.1"/>
</dbReference>